<evidence type="ECO:0000256" key="1">
    <source>
        <dbReference type="SAM" id="MobiDB-lite"/>
    </source>
</evidence>
<proteinExistence type="predicted"/>
<name>A0A4S8YT53_AURPU</name>
<gene>
    <name evidence="2" type="ORF">D6D20_08230</name>
</gene>
<dbReference type="AlphaFoldDB" id="A0A4S8YT53"/>
<reference evidence="2 3" key="1">
    <citation type="submission" date="2018-10" db="EMBL/GenBank/DDBJ databases">
        <title>Fifty Aureobasidium pullulans genomes reveal a recombining polyextremotolerant generalist.</title>
        <authorList>
            <person name="Gostincar C."/>
            <person name="Turk M."/>
            <person name="Zajc J."/>
            <person name="Gunde-Cimerman N."/>
        </authorList>
    </citation>
    <scope>NUCLEOTIDE SEQUENCE [LARGE SCALE GENOMIC DNA]</scope>
    <source>
        <strain evidence="2 3">EXF-10751</strain>
    </source>
</reference>
<feature type="non-terminal residue" evidence="2">
    <location>
        <position position="1"/>
    </location>
</feature>
<sequence>PYVISFAGEKGRQHEEQRLVRFERRPVGYRGNGQYQQFGRAHHQQHSRSDVGCSATTGNDRGSDVLDLPLRGVALERILGPYDNDDGYYDEEEDDFYRGDRNSDYHRR</sequence>
<feature type="compositionally biased region" description="Basic and acidic residues" evidence="1">
    <location>
        <begin position="96"/>
        <end position="108"/>
    </location>
</feature>
<dbReference type="EMBL" id="QZAN01000128">
    <property type="protein sequence ID" value="THW57113.1"/>
    <property type="molecule type" value="Genomic_DNA"/>
</dbReference>
<feature type="region of interest" description="Disordered" evidence="1">
    <location>
        <begin position="38"/>
        <end position="64"/>
    </location>
</feature>
<dbReference type="Proteomes" id="UP000310421">
    <property type="component" value="Unassembled WGS sequence"/>
</dbReference>
<organism evidence="2 3">
    <name type="scientific">Aureobasidium pullulans</name>
    <name type="common">Black yeast</name>
    <name type="synonym">Pullularia pullulans</name>
    <dbReference type="NCBI Taxonomy" id="5580"/>
    <lineage>
        <taxon>Eukaryota</taxon>
        <taxon>Fungi</taxon>
        <taxon>Dikarya</taxon>
        <taxon>Ascomycota</taxon>
        <taxon>Pezizomycotina</taxon>
        <taxon>Dothideomycetes</taxon>
        <taxon>Dothideomycetidae</taxon>
        <taxon>Dothideales</taxon>
        <taxon>Saccotheciaceae</taxon>
        <taxon>Aureobasidium</taxon>
    </lineage>
</organism>
<feature type="region of interest" description="Disordered" evidence="1">
    <location>
        <begin position="81"/>
        <end position="108"/>
    </location>
</feature>
<feature type="compositionally biased region" description="Acidic residues" evidence="1">
    <location>
        <begin position="83"/>
        <end position="95"/>
    </location>
</feature>
<evidence type="ECO:0000313" key="3">
    <source>
        <dbReference type="Proteomes" id="UP000310421"/>
    </source>
</evidence>
<accession>A0A4S8YT53</accession>
<evidence type="ECO:0000313" key="2">
    <source>
        <dbReference type="EMBL" id="THW57113.1"/>
    </source>
</evidence>
<protein>
    <submittedName>
        <fullName evidence="2">Uncharacterized protein</fullName>
    </submittedName>
</protein>
<comment type="caution">
    <text evidence="2">The sequence shown here is derived from an EMBL/GenBank/DDBJ whole genome shotgun (WGS) entry which is preliminary data.</text>
</comment>